<dbReference type="InterPro" id="IPR029063">
    <property type="entry name" value="SAM-dependent_MTases_sf"/>
</dbReference>
<dbReference type="EC" id="2.1.1.72" evidence="1"/>
<evidence type="ECO:0000256" key="1">
    <source>
        <dbReference type="ARBA" id="ARBA00011900"/>
    </source>
</evidence>
<evidence type="ECO:0000256" key="3">
    <source>
        <dbReference type="ARBA" id="ARBA00022679"/>
    </source>
</evidence>
<gene>
    <name evidence="6" type="ORF">K3152_08675</name>
</gene>
<comment type="caution">
    <text evidence="6">The sequence shown here is derived from an EMBL/GenBank/DDBJ whole genome shotgun (WGS) entry which is preliminary data.</text>
</comment>
<reference evidence="6 7" key="1">
    <citation type="submission" date="2021-08" db="EMBL/GenBank/DDBJ databases">
        <title>Comparative Genomics Analysis of the Genus Qipengyuania Reveals Extensive Genetic Diversity and Metabolic Versatility, Including the Description of Fifteen Novel Species.</title>
        <authorList>
            <person name="Liu Y."/>
        </authorList>
    </citation>
    <scope>NUCLEOTIDE SEQUENCE [LARGE SCALE GENOMIC DNA]</scope>
    <source>
        <strain evidence="6 7">1NDH17</strain>
    </source>
</reference>
<comment type="catalytic activity">
    <reaction evidence="4">
        <text>a 2'-deoxyadenosine in DNA + S-adenosyl-L-methionine = an N(6)-methyl-2'-deoxyadenosine in DNA + S-adenosyl-L-homocysteine + H(+)</text>
        <dbReference type="Rhea" id="RHEA:15197"/>
        <dbReference type="Rhea" id="RHEA-COMP:12418"/>
        <dbReference type="Rhea" id="RHEA-COMP:12419"/>
        <dbReference type="ChEBI" id="CHEBI:15378"/>
        <dbReference type="ChEBI" id="CHEBI:57856"/>
        <dbReference type="ChEBI" id="CHEBI:59789"/>
        <dbReference type="ChEBI" id="CHEBI:90615"/>
        <dbReference type="ChEBI" id="CHEBI:90616"/>
        <dbReference type="EC" id="2.1.1.72"/>
    </reaction>
</comment>
<dbReference type="Gene3D" id="3.40.50.150">
    <property type="entry name" value="Vaccinia Virus protein VP39"/>
    <property type="match status" value="1"/>
</dbReference>
<organism evidence="6 7">
    <name type="scientific">Qipengyuania polymorpha</name>
    <dbReference type="NCBI Taxonomy" id="2867234"/>
    <lineage>
        <taxon>Bacteria</taxon>
        <taxon>Pseudomonadati</taxon>
        <taxon>Pseudomonadota</taxon>
        <taxon>Alphaproteobacteria</taxon>
        <taxon>Sphingomonadales</taxon>
        <taxon>Erythrobacteraceae</taxon>
        <taxon>Qipengyuania</taxon>
    </lineage>
</organism>
<proteinExistence type="predicted"/>
<keyword evidence="2" id="KW-0489">Methyltransferase</keyword>
<evidence type="ECO:0000259" key="5">
    <source>
        <dbReference type="Pfam" id="PF01555"/>
    </source>
</evidence>
<dbReference type="Pfam" id="PF01555">
    <property type="entry name" value="N6_N4_Mtase"/>
    <property type="match status" value="1"/>
</dbReference>
<feature type="domain" description="DNA methylase N-4/N-6" evidence="5">
    <location>
        <begin position="4"/>
        <end position="36"/>
    </location>
</feature>
<dbReference type="Proteomes" id="UP000783253">
    <property type="component" value="Unassembled WGS sequence"/>
</dbReference>
<name>A0ABS7IXN0_9SPHN</name>
<evidence type="ECO:0000313" key="6">
    <source>
        <dbReference type="EMBL" id="MBX7458317.1"/>
    </source>
</evidence>
<evidence type="ECO:0000313" key="7">
    <source>
        <dbReference type="Proteomes" id="UP000783253"/>
    </source>
</evidence>
<sequence>MLVPFMGSGSTGMAALNRGRDLIGIERDEEYSETAVRRLRDAL</sequence>
<dbReference type="InterPro" id="IPR002941">
    <property type="entry name" value="DNA_methylase_N4/N6"/>
</dbReference>
<keyword evidence="7" id="KW-1185">Reference proteome</keyword>
<protein>
    <recommendedName>
        <fullName evidence="1">site-specific DNA-methyltransferase (adenine-specific)</fullName>
        <ecNumber evidence="1">2.1.1.72</ecNumber>
    </recommendedName>
</protein>
<keyword evidence="3" id="KW-0808">Transferase</keyword>
<dbReference type="SUPFAM" id="SSF53335">
    <property type="entry name" value="S-adenosyl-L-methionine-dependent methyltransferases"/>
    <property type="match status" value="1"/>
</dbReference>
<accession>A0ABS7IXN0</accession>
<dbReference type="EMBL" id="JAIGNK010000002">
    <property type="protein sequence ID" value="MBX7458317.1"/>
    <property type="molecule type" value="Genomic_DNA"/>
</dbReference>
<evidence type="ECO:0000256" key="2">
    <source>
        <dbReference type="ARBA" id="ARBA00022603"/>
    </source>
</evidence>
<evidence type="ECO:0000256" key="4">
    <source>
        <dbReference type="ARBA" id="ARBA00047942"/>
    </source>
</evidence>